<sequence>FAALAAVVLIALAAGVVYLVKPSIGDLGGSSGGGGSTVTASSVKQVYFQGGAEASKSAANVLTGDKPPWRTDYYKSGPGFGGLKQGTGLLITLDQATRITSGTITSPSSGSTVEIRIADSASPSSIDDTQRVWSGTLSNGATEFTATDAPSSRYVLVWITGLVQVGNGQWSTTLEQVQLRGN</sequence>
<organism evidence="1 2">
    <name type="scientific">Tsukamurella paurometabola</name>
    <name type="common">Corynebacterium paurometabolum</name>
    <dbReference type="NCBI Taxonomy" id="2061"/>
    <lineage>
        <taxon>Bacteria</taxon>
        <taxon>Bacillati</taxon>
        <taxon>Actinomycetota</taxon>
        <taxon>Actinomycetes</taxon>
        <taxon>Mycobacteriales</taxon>
        <taxon>Tsukamurellaceae</taxon>
        <taxon>Tsukamurella</taxon>
    </lineage>
</organism>
<feature type="non-terminal residue" evidence="1">
    <location>
        <position position="1"/>
    </location>
</feature>
<reference evidence="1 2" key="1">
    <citation type="submission" date="2021-04" db="EMBL/GenBank/DDBJ databases">
        <title>Whole genome sequence analysis of a thiophenic sulfur metabolizing bacteria.</title>
        <authorList>
            <person name="Akhtar N."/>
            <person name="Akram J."/>
            <person name="Aslam A."/>
        </authorList>
    </citation>
    <scope>NUCLEOTIDE SEQUENCE [LARGE SCALE GENOMIC DNA]</scope>
    <source>
        <strain evidence="1 2">3OW</strain>
    </source>
</reference>
<gene>
    <name evidence="1" type="ORF">KFZ73_25825</name>
</gene>
<proteinExistence type="predicted"/>
<protein>
    <submittedName>
        <fullName evidence="1">Uncharacterized protein</fullName>
    </submittedName>
</protein>
<dbReference type="Proteomes" id="UP000676853">
    <property type="component" value="Unassembled WGS sequence"/>
</dbReference>
<accession>A0ABS5NK17</accession>
<keyword evidence="2" id="KW-1185">Reference proteome</keyword>
<evidence type="ECO:0000313" key="2">
    <source>
        <dbReference type="Proteomes" id="UP000676853"/>
    </source>
</evidence>
<dbReference type="EMBL" id="JAGXOE010000327">
    <property type="protein sequence ID" value="MBS4104636.1"/>
    <property type="molecule type" value="Genomic_DNA"/>
</dbReference>
<name>A0ABS5NK17_TSUPA</name>
<evidence type="ECO:0000313" key="1">
    <source>
        <dbReference type="EMBL" id="MBS4104636.1"/>
    </source>
</evidence>
<comment type="caution">
    <text evidence="1">The sequence shown here is derived from an EMBL/GenBank/DDBJ whole genome shotgun (WGS) entry which is preliminary data.</text>
</comment>